<dbReference type="Proteomes" id="UP000010959">
    <property type="component" value="Unassembled WGS sequence"/>
</dbReference>
<dbReference type="PATRIC" id="fig|993516.3.peg.2933"/>
<organism evidence="1 2">
    <name type="scientific">Rhodopirellula baltica SWK14</name>
    <dbReference type="NCBI Taxonomy" id="993516"/>
    <lineage>
        <taxon>Bacteria</taxon>
        <taxon>Pseudomonadati</taxon>
        <taxon>Planctomycetota</taxon>
        <taxon>Planctomycetia</taxon>
        <taxon>Pirellulales</taxon>
        <taxon>Pirellulaceae</taxon>
        <taxon>Rhodopirellula</taxon>
    </lineage>
</organism>
<protein>
    <recommendedName>
        <fullName evidence="3">Restriction endonuclease type IV Mrr domain-containing protein</fullName>
    </recommendedName>
</protein>
<dbReference type="EMBL" id="AMWG01000067">
    <property type="protein sequence ID" value="ELP33262.1"/>
    <property type="molecule type" value="Genomic_DNA"/>
</dbReference>
<accession>L7CI00</accession>
<dbReference type="AlphaFoldDB" id="L7CI00"/>
<name>L7CI00_RHOBT</name>
<evidence type="ECO:0008006" key="3">
    <source>
        <dbReference type="Google" id="ProtNLM"/>
    </source>
</evidence>
<gene>
    <name evidence="1" type="ORF">RBSWK_02759</name>
</gene>
<evidence type="ECO:0000313" key="2">
    <source>
        <dbReference type="Proteomes" id="UP000010959"/>
    </source>
</evidence>
<proteinExistence type="predicted"/>
<evidence type="ECO:0000313" key="1">
    <source>
        <dbReference type="EMBL" id="ELP33262.1"/>
    </source>
</evidence>
<reference evidence="1 2" key="1">
    <citation type="journal article" date="2013" name="Mar. Genomics">
        <title>Expression of sulfatases in Rhodopirellula baltica and the diversity of sulfatases in the genus Rhodopirellula.</title>
        <authorList>
            <person name="Wegner C.E."/>
            <person name="Richter-Heitmann T."/>
            <person name="Klindworth A."/>
            <person name="Klockow C."/>
            <person name="Richter M."/>
            <person name="Achstetter T."/>
            <person name="Glockner F.O."/>
            <person name="Harder J."/>
        </authorList>
    </citation>
    <scope>NUCLEOTIDE SEQUENCE [LARGE SCALE GENOMIC DNA]</scope>
    <source>
        <strain evidence="1 2">SWK14</strain>
    </source>
</reference>
<comment type="caution">
    <text evidence="1">The sequence shown here is derived from an EMBL/GenBank/DDBJ whole genome shotgun (WGS) entry which is preliminary data.</text>
</comment>
<sequence length="336" mass="38030">MQAARRRFSENRLKDIGDEYAENYPHLGYVLNLFYGLGRRYSLNGLTAFIAKLVVDPEVSSLCAWVLMNSSPEKFADILYRIGFLGYVRDGNAHFRGVGSSGSQIPPVTSSTIMEVHPTFAEALALQDILIDQLDDKVELAHTSVITEIPEGISTEDYVERLDTLSKKIKTVECGTESAADWEDVVGETIRLCFFPWLGSLEAKSRTVDNRVIRDWVASNLASGGFWEAMRQRYNALNVIWECKNYEKLSASDFQQANYYVSELSGLVIVVFRGPRDEKKHYLEHIRRISSKANGNAIVLLANDQDLQTFVRQCHKGQFLDTHVRAIYDETIRAIS</sequence>